<dbReference type="PANTHER" id="PTHR47976:SF78">
    <property type="entry name" value="RECEPTOR-LIKE SERINE_THREONINE-PROTEIN KINASE"/>
    <property type="match status" value="1"/>
</dbReference>
<dbReference type="SUPFAM" id="SSF51110">
    <property type="entry name" value="alpha-D-mannose-specific plant lectins"/>
    <property type="match status" value="1"/>
</dbReference>
<evidence type="ECO:0000256" key="7">
    <source>
        <dbReference type="ARBA" id="ARBA00022729"/>
    </source>
</evidence>
<keyword evidence="11 19" id="KW-0067">ATP-binding</keyword>
<evidence type="ECO:0000256" key="11">
    <source>
        <dbReference type="ARBA" id="ARBA00022840"/>
    </source>
</evidence>
<dbReference type="Pfam" id="PF00069">
    <property type="entry name" value="Pkinase"/>
    <property type="match status" value="2"/>
</dbReference>
<evidence type="ECO:0000256" key="1">
    <source>
        <dbReference type="ARBA" id="ARBA00004479"/>
    </source>
</evidence>
<keyword evidence="7" id="KW-0732">Signal</keyword>
<dbReference type="Gene3D" id="2.90.10.10">
    <property type="entry name" value="Bulb-type lectin domain"/>
    <property type="match status" value="2"/>
</dbReference>
<evidence type="ECO:0000256" key="8">
    <source>
        <dbReference type="ARBA" id="ARBA00022734"/>
    </source>
</evidence>
<evidence type="ECO:0000256" key="6">
    <source>
        <dbReference type="ARBA" id="ARBA00022692"/>
    </source>
</evidence>
<dbReference type="CDD" id="cd14066">
    <property type="entry name" value="STKc_IRAK"/>
    <property type="match status" value="1"/>
</dbReference>
<keyword evidence="8" id="KW-0430">Lectin</keyword>
<dbReference type="CDD" id="cd00053">
    <property type="entry name" value="EGF"/>
    <property type="match status" value="1"/>
</dbReference>
<gene>
    <name evidence="24" type="ORF">HYC85_022944</name>
</gene>
<reference evidence="25" key="1">
    <citation type="journal article" date="2020" name="Nat. Commun.">
        <title>Genome assembly of wild tea tree DASZ reveals pedigree and selection history of tea varieties.</title>
        <authorList>
            <person name="Zhang W."/>
            <person name="Zhang Y."/>
            <person name="Qiu H."/>
            <person name="Guo Y."/>
            <person name="Wan H."/>
            <person name="Zhang X."/>
            <person name="Scossa F."/>
            <person name="Alseekh S."/>
            <person name="Zhang Q."/>
            <person name="Wang P."/>
            <person name="Xu L."/>
            <person name="Schmidt M.H."/>
            <person name="Jia X."/>
            <person name="Li D."/>
            <person name="Zhu A."/>
            <person name="Guo F."/>
            <person name="Chen W."/>
            <person name="Ni D."/>
            <person name="Usadel B."/>
            <person name="Fernie A.R."/>
            <person name="Wen W."/>
        </authorList>
    </citation>
    <scope>NUCLEOTIDE SEQUENCE [LARGE SCALE GENOMIC DNA]</scope>
    <source>
        <strain evidence="25">cv. G240</strain>
    </source>
</reference>
<keyword evidence="10" id="KW-0418">Kinase</keyword>
<organism evidence="24 25">
    <name type="scientific">Camellia sinensis</name>
    <name type="common">Tea plant</name>
    <name type="synonym">Thea sinensis</name>
    <dbReference type="NCBI Taxonomy" id="4442"/>
    <lineage>
        <taxon>Eukaryota</taxon>
        <taxon>Viridiplantae</taxon>
        <taxon>Streptophyta</taxon>
        <taxon>Embryophyta</taxon>
        <taxon>Tracheophyta</taxon>
        <taxon>Spermatophyta</taxon>
        <taxon>Magnoliopsida</taxon>
        <taxon>eudicotyledons</taxon>
        <taxon>Gunneridae</taxon>
        <taxon>Pentapetalae</taxon>
        <taxon>asterids</taxon>
        <taxon>Ericales</taxon>
        <taxon>Theaceae</taxon>
        <taxon>Camellia</taxon>
    </lineage>
</organism>
<feature type="domain" description="Protein kinase" evidence="22">
    <location>
        <begin position="117"/>
        <end position="382"/>
    </location>
</feature>
<evidence type="ECO:0000256" key="5">
    <source>
        <dbReference type="ARBA" id="ARBA00022679"/>
    </source>
</evidence>
<evidence type="ECO:0000256" key="9">
    <source>
        <dbReference type="ARBA" id="ARBA00022741"/>
    </source>
</evidence>
<feature type="binding site" evidence="19">
    <location>
        <position position="829"/>
    </location>
    <ligand>
        <name>ATP</name>
        <dbReference type="ChEBI" id="CHEBI:30616"/>
    </ligand>
</feature>
<dbReference type="InterPro" id="IPR051343">
    <property type="entry name" value="G-type_lectin_kinases/EP1-like"/>
</dbReference>
<dbReference type="Pfam" id="PF01453">
    <property type="entry name" value="B_lectin"/>
    <property type="match status" value="1"/>
</dbReference>
<keyword evidence="5" id="KW-0808">Transferase</keyword>
<keyword evidence="25" id="KW-1185">Reference proteome</keyword>
<dbReference type="InterPro" id="IPR017441">
    <property type="entry name" value="Protein_kinase_ATP_BS"/>
</dbReference>
<evidence type="ECO:0000259" key="23">
    <source>
        <dbReference type="PROSITE" id="PS50927"/>
    </source>
</evidence>
<evidence type="ECO:0000256" key="21">
    <source>
        <dbReference type="SAM" id="Phobius"/>
    </source>
</evidence>
<comment type="caution">
    <text evidence="24">The sequence shown here is derived from an EMBL/GenBank/DDBJ whole genome shotgun (WGS) entry which is preliminary data.</text>
</comment>
<dbReference type="InterPro" id="IPR011009">
    <property type="entry name" value="Kinase-like_dom_sf"/>
</dbReference>
<dbReference type="CDD" id="cd00028">
    <property type="entry name" value="B_lectin"/>
    <property type="match status" value="1"/>
</dbReference>
<evidence type="ECO:0000256" key="13">
    <source>
        <dbReference type="ARBA" id="ARBA00023136"/>
    </source>
</evidence>
<dbReference type="PROSITE" id="PS50011">
    <property type="entry name" value="PROTEIN_KINASE_DOM"/>
    <property type="match status" value="2"/>
</dbReference>
<name>A0A7J7GEC5_CAMSI</name>
<evidence type="ECO:0000256" key="16">
    <source>
        <dbReference type="ARBA" id="ARBA00023180"/>
    </source>
</evidence>
<dbReference type="SMART" id="SM00220">
    <property type="entry name" value="S_TKc"/>
    <property type="match status" value="2"/>
</dbReference>
<keyword evidence="6 21" id="KW-0812">Transmembrane</keyword>
<evidence type="ECO:0000256" key="4">
    <source>
        <dbReference type="ARBA" id="ARBA00022536"/>
    </source>
</evidence>
<keyword evidence="3" id="KW-0723">Serine/threonine-protein kinase</keyword>
<keyword evidence="16" id="KW-0325">Glycoprotein</keyword>
<accession>A0A7J7GEC5</accession>
<dbReference type="FunFam" id="3.30.200.20:FF:000059">
    <property type="entry name" value="S-receptor-like serine/threonine-protein kinase"/>
    <property type="match status" value="1"/>
</dbReference>
<keyword evidence="9 19" id="KW-0547">Nucleotide-binding</keyword>
<comment type="catalytic activity">
    <reaction evidence="18">
        <text>L-seryl-[protein] + ATP = O-phospho-L-seryl-[protein] + ADP + H(+)</text>
        <dbReference type="Rhea" id="RHEA:17989"/>
        <dbReference type="Rhea" id="RHEA-COMP:9863"/>
        <dbReference type="Rhea" id="RHEA-COMP:11604"/>
        <dbReference type="ChEBI" id="CHEBI:15378"/>
        <dbReference type="ChEBI" id="CHEBI:29999"/>
        <dbReference type="ChEBI" id="CHEBI:30616"/>
        <dbReference type="ChEBI" id="CHEBI:83421"/>
        <dbReference type="ChEBI" id="CHEBI:456216"/>
        <dbReference type="EC" id="2.7.11.1"/>
    </reaction>
</comment>
<keyword evidence="4" id="KW-0245">EGF-like domain</keyword>
<dbReference type="EMBL" id="JACBKZ010000011">
    <property type="protein sequence ID" value="KAF5938685.1"/>
    <property type="molecule type" value="Genomic_DNA"/>
</dbReference>
<comment type="catalytic activity">
    <reaction evidence="17">
        <text>L-threonyl-[protein] + ATP = O-phospho-L-threonyl-[protein] + ADP + H(+)</text>
        <dbReference type="Rhea" id="RHEA:46608"/>
        <dbReference type="Rhea" id="RHEA-COMP:11060"/>
        <dbReference type="Rhea" id="RHEA-COMP:11605"/>
        <dbReference type="ChEBI" id="CHEBI:15378"/>
        <dbReference type="ChEBI" id="CHEBI:30013"/>
        <dbReference type="ChEBI" id="CHEBI:30616"/>
        <dbReference type="ChEBI" id="CHEBI:61977"/>
        <dbReference type="ChEBI" id="CHEBI:456216"/>
        <dbReference type="EC" id="2.7.11.1"/>
    </reaction>
</comment>
<evidence type="ECO:0000256" key="10">
    <source>
        <dbReference type="ARBA" id="ARBA00022777"/>
    </source>
</evidence>
<evidence type="ECO:0000256" key="3">
    <source>
        <dbReference type="ARBA" id="ARBA00022527"/>
    </source>
</evidence>
<keyword evidence="13 21" id="KW-0472">Membrane</keyword>
<dbReference type="FunFam" id="2.90.10.10:FF:000013">
    <property type="entry name" value="G-type lectin S-receptor-like serine/threonine-protein kinase LECRK1"/>
    <property type="match status" value="1"/>
</dbReference>
<evidence type="ECO:0000256" key="2">
    <source>
        <dbReference type="ARBA" id="ARBA00012513"/>
    </source>
</evidence>
<feature type="binding site" evidence="19">
    <location>
        <position position="146"/>
    </location>
    <ligand>
        <name>ATP</name>
        <dbReference type="ChEBI" id="CHEBI:30616"/>
    </ligand>
</feature>
<feature type="domain" description="Bulb-type lectin" evidence="23">
    <location>
        <begin position="319"/>
        <end position="439"/>
    </location>
</feature>
<evidence type="ECO:0000256" key="15">
    <source>
        <dbReference type="ARBA" id="ARBA00023170"/>
    </source>
</evidence>
<dbReference type="GO" id="GO:0004674">
    <property type="term" value="F:protein serine/threonine kinase activity"/>
    <property type="evidence" value="ECO:0007669"/>
    <property type="project" value="UniProtKB-KW"/>
</dbReference>
<dbReference type="GO" id="GO:0030246">
    <property type="term" value="F:carbohydrate binding"/>
    <property type="evidence" value="ECO:0007669"/>
    <property type="project" value="UniProtKB-KW"/>
</dbReference>
<dbReference type="PROSITE" id="PS50927">
    <property type="entry name" value="BULB_LECTIN"/>
    <property type="match status" value="1"/>
</dbReference>
<dbReference type="Gene3D" id="1.10.510.10">
    <property type="entry name" value="Transferase(Phosphotransferase) domain 1"/>
    <property type="match status" value="2"/>
</dbReference>
<keyword evidence="14" id="KW-1015">Disulfide bond</keyword>
<feature type="domain" description="Protein kinase" evidence="22">
    <location>
        <begin position="798"/>
        <end position="1072"/>
    </location>
</feature>
<evidence type="ECO:0000313" key="24">
    <source>
        <dbReference type="EMBL" id="KAF5938685.1"/>
    </source>
</evidence>
<dbReference type="FunFam" id="1.10.510.10:FF:000237">
    <property type="entry name" value="G-type lectin S-receptor-like serine/threonine-protein kinase"/>
    <property type="match status" value="1"/>
</dbReference>
<feature type="region of interest" description="Disordered" evidence="20">
    <location>
        <begin position="14"/>
        <end position="70"/>
    </location>
</feature>
<evidence type="ECO:0000256" key="18">
    <source>
        <dbReference type="ARBA" id="ARBA00048679"/>
    </source>
</evidence>
<dbReference type="InterPro" id="IPR000719">
    <property type="entry name" value="Prot_kinase_dom"/>
</dbReference>
<dbReference type="Gene3D" id="3.30.200.20">
    <property type="entry name" value="Phosphorylase Kinase, domain 1"/>
    <property type="match status" value="2"/>
</dbReference>
<dbReference type="InterPro" id="IPR036426">
    <property type="entry name" value="Bulb-type_lectin_dom_sf"/>
</dbReference>
<sequence length="1087" mass="120035">MGCVTSKQAVSVTPALDHSSSFRDNAAAGGSGRSRGSGVVDLEKKKKRIDSGVSENELGESERVSSNGGGGESLSFRLGNLQKYVEGEQVAAGWPAWFSAVAGEAIQGWVPLSADSFEKLEKVGQGTYSSVFHARNLETGRIVALKKVRFDNFEPESVRIYLVFEYMEHDISGLLSSPDIKLSEAQVKCDMKQLLSGLEHCHSRGTMHRDIKGANLLTTSNQLISSLYGTVLLNFCWVPRIMEPQWISGVLAVYLLNYSSGAPSFRAELRYDFGYIAICKRVTTTWNAVRAPSSMASSPIPNLFLLLLSLLPFLPILSASNITLSSSLSANGDNSSWISPSGDFAFGFYQPDNTNTFLLAIWYANIPEKTIVWHANTTNPVQAGSKVELTASGLTLNDPNGQTIWTSQPNGTVSYGTMLDTGNFVLSDTNSNYVWASFSYPTDTILPTQILPLGGMLYSKFSETNYSKGRFELHFTNGGNLELNLVAWPSELIYTPPYYSSGTANLNSSESGFQLVFNQSADIYIVKGNGGVVQLSSWQNIVQISNSYYRATLDFDGVFREYVYAKTSVSDQSWSIVRRIPDNICMALINQQVGSGACGFNSYCTANDGTPSCQCPPGYSFMDPNNNFGGCKPNFPQGCGVDDGTKKPEDVYDLVEIQGVNWPFGDYESLGPYNQTQCEQACLNDCLCDVAIFGGTICWKKKLPLFNGRMEAGLAIIKVRKGSVPPSGSSSFPISNSKKDKQILLWSSGFVNVLLLVVIPLMFFSIRWKRSRKAEHDSSVPETNLHLFTFEELKEATEGFKDELGSGSFGIVYKGVLKVGSKKQVAVKKLDKTTQEGEREFKAEVSAIGKTHHKNLVQLFGYCQEGPHRLLVYEFMSNGSLANFLFGLPRPDWYQRTQMALGIARGLVYLHEDCNAPIIHCDIKPENILIDQNFTARISDFGLAKSLLLNQTRTHTGIRGTRGYVAPEWFKNVPVTVKVDVYSFGVMLLEIICCRKSVAKEFGEEEKAILTDWAYDCYMNGRLDILVDNDQAAIEDKVTLGRWILTAFWCIQEDPSKRPTMKMVTQMLEGYVDVPIPTSTSFSYSSS</sequence>
<dbReference type="InterPro" id="IPR001480">
    <property type="entry name" value="Bulb-type_lectin_dom"/>
</dbReference>
<keyword evidence="12 21" id="KW-1133">Transmembrane helix</keyword>
<proteinExistence type="predicted"/>
<keyword evidence="15" id="KW-0675">Receptor</keyword>
<dbReference type="PROSITE" id="PS00107">
    <property type="entry name" value="PROTEIN_KINASE_ATP"/>
    <property type="match status" value="2"/>
</dbReference>
<evidence type="ECO:0000256" key="19">
    <source>
        <dbReference type="PROSITE-ProRule" id="PRU10141"/>
    </source>
</evidence>
<evidence type="ECO:0000256" key="14">
    <source>
        <dbReference type="ARBA" id="ARBA00023157"/>
    </source>
</evidence>
<dbReference type="Proteomes" id="UP000593564">
    <property type="component" value="Unassembled WGS sequence"/>
</dbReference>
<dbReference type="SUPFAM" id="SSF56112">
    <property type="entry name" value="Protein kinase-like (PK-like)"/>
    <property type="match status" value="2"/>
</dbReference>
<protein>
    <recommendedName>
        <fullName evidence="2">non-specific serine/threonine protein kinase</fullName>
        <ecNumber evidence="2">2.7.11.1</ecNumber>
    </recommendedName>
</protein>
<evidence type="ECO:0000256" key="12">
    <source>
        <dbReference type="ARBA" id="ARBA00022989"/>
    </source>
</evidence>
<dbReference type="EC" id="2.7.11.1" evidence="2"/>
<dbReference type="GO" id="GO:0005524">
    <property type="term" value="F:ATP binding"/>
    <property type="evidence" value="ECO:0007669"/>
    <property type="project" value="UniProtKB-UniRule"/>
</dbReference>
<evidence type="ECO:0000256" key="17">
    <source>
        <dbReference type="ARBA" id="ARBA00047899"/>
    </source>
</evidence>
<dbReference type="InterPro" id="IPR008271">
    <property type="entry name" value="Ser/Thr_kinase_AS"/>
</dbReference>
<dbReference type="PANTHER" id="PTHR47976">
    <property type="entry name" value="G-TYPE LECTIN S-RECEPTOR-LIKE SERINE/THREONINE-PROTEIN KINASE SD2-5"/>
    <property type="match status" value="1"/>
</dbReference>
<dbReference type="GO" id="GO:0016020">
    <property type="term" value="C:membrane"/>
    <property type="evidence" value="ECO:0007669"/>
    <property type="project" value="UniProtKB-SubCell"/>
</dbReference>
<comment type="subcellular location">
    <subcellularLocation>
        <location evidence="1">Membrane</location>
        <topology evidence="1">Single-pass type I membrane protein</topology>
    </subcellularLocation>
</comment>
<dbReference type="SMART" id="SM00108">
    <property type="entry name" value="B_lectin"/>
    <property type="match status" value="1"/>
</dbReference>
<feature type="transmembrane region" description="Helical" evidence="21">
    <location>
        <begin position="743"/>
        <end position="764"/>
    </location>
</feature>
<evidence type="ECO:0000256" key="20">
    <source>
        <dbReference type="SAM" id="MobiDB-lite"/>
    </source>
</evidence>
<dbReference type="PROSITE" id="PS00108">
    <property type="entry name" value="PROTEIN_KINASE_ST"/>
    <property type="match status" value="1"/>
</dbReference>
<dbReference type="AlphaFoldDB" id="A0A7J7GEC5"/>
<evidence type="ECO:0000259" key="22">
    <source>
        <dbReference type="PROSITE" id="PS50011"/>
    </source>
</evidence>
<reference evidence="24 25" key="2">
    <citation type="submission" date="2020-07" db="EMBL/GenBank/DDBJ databases">
        <title>Genome assembly of wild tea tree DASZ reveals pedigree and selection history of tea varieties.</title>
        <authorList>
            <person name="Zhang W."/>
        </authorList>
    </citation>
    <scope>NUCLEOTIDE SEQUENCE [LARGE SCALE GENOMIC DNA]</scope>
    <source>
        <strain evidence="25">cv. G240</strain>
        <tissue evidence="24">Leaf</tissue>
    </source>
</reference>
<evidence type="ECO:0000313" key="25">
    <source>
        <dbReference type="Proteomes" id="UP000593564"/>
    </source>
</evidence>